<dbReference type="Proteomes" id="UP001601948">
    <property type="component" value="Unassembled WGS sequence"/>
</dbReference>
<dbReference type="EMBL" id="JBIAPI010000009">
    <property type="protein sequence ID" value="MFF3226953.1"/>
    <property type="molecule type" value="Genomic_DNA"/>
</dbReference>
<dbReference type="RefSeq" id="WP_387722629.1">
    <property type="nucleotide sequence ID" value="NZ_JBIAPI010000009.1"/>
</dbReference>
<name>A0ABW6R2D2_9NOCA</name>
<dbReference type="Gene3D" id="1.10.1200.10">
    <property type="entry name" value="ACP-like"/>
    <property type="match status" value="1"/>
</dbReference>
<comment type="caution">
    <text evidence="2">The sequence shown here is derived from an EMBL/GenBank/DDBJ whole genome shotgun (WGS) entry which is preliminary data.</text>
</comment>
<evidence type="ECO:0000259" key="1">
    <source>
        <dbReference type="PROSITE" id="PS50075"/>
    </source>
</evidence>
<reference evidence="2 3" key="1">
    <citation type="submission" date="2024-10" db="EMBL/GenBank/DDBJ databases">
        <title>The Natural Products Discovery Center: Release of the First 8490 Sequenced Strains for Exploring Actinobacteria Biosynthetic Diversity.</title>
        <authorList>
            <person name="Kalkreuter E."/>
            <person name="Kautsar S.A."/>
            <person name="Yang D."/>
            <person name="Bader C.D."/>
            <person name="Teijaro C.N."/>
            <person name="Fluegel L."/>
            <person name="Davis C.M."/>
            <person name="Simpson J.R."/>
            <person name="Lauterbach L."/>
            <person name="Steele A.D."/>
            <person name="Gui C."/>
            <person name="Meng S."/>
            <person name="Li G."/>
            <person name="Viehrig K."/>
            <person name="Ye F."/>
            <person name="Su P."/>
            <person name="Kiefer A.F."/>
            <person name="Nichols A."/>
            <person name="Cepeda A.J."/>
            <person name="Yan W."/>
            <person name="Fan B."/>
            <person name="Jiang Y."/>
            <person name="Adhikari A."/>
            <person name="Zheng C.-J."/>
            <person name="Schuster L."/>
            <person name="Cowan T.M."/>
            <person name="Smanski M.J."/>
            <person name="Chevrette M.G."/>
            <person name="De Carvalho L.P.S."/>
            <person name="Shen B."/>
        </authorList>
    </citation>
    <scope>NUCLEOTIDE SEQUENCE [LARGE SCALE GENOMIC DNA]</scope>
    <source>
        <strain evidence="2 3">NPDC003040</strain>
    </source>
</reference>
<proteinExistence type="predicted"/>
<evidence type="ECO:0000313" key="2">
    <source>
        <dbReference type="EMBL" id="MFF3226953.1"/>
    </source>
</evidence>
<dbReference type="InterPro" id="IPR009081">
    <property type="entry name" value="PP-bd_ACP"/>
</dbReference>
<gene>
    <name evidence="2" type="ORF">ACFYV7_29445</name>
</gene>
<evidence type="ECO:0000313" key="3">
    <source>
        <dbReference type="Proteomes" id="UP001601948"/>
    </source>
</evidence>
<sequence length="94" mass="10449">MTQAQVAERLLAFIRERFLSDDPASNLDGETPLLDWGILNSMNTAELVSFIHREYGYSVPQSSVNVRNFRTANHIAALVAEGVATARTEELGRK</sequence>
<dbReference type="InterPro" id="IPR036736">
    <property type="entry name" value="ACP-like_sf"/>
</dbReference>
<organism evidence="2 3">
    <name type="scientific">Nocardia suismassiliense</name>
    <dbReference type="NCBI Taxonomy" id="2077092"/>
    <lineage>
        <taxon>Bacteria</taxon>
        <taxon>Bacillati</taxon>
        <taxon>Actinomycetota</taxon>
        <taxon>Actinomycetes</taxon>
        <taxon>Mycobacteriales</taxon>
        <taxon>Nocardiaceae</taxon>
        <taxon>Nocardia</taxon>
    </lineage>
</organism>
<dbReference type="PROSITE" id="PS50075">
    <property type="entry name" value="CARRIER"/>
    <property type="match status" value="1"/>
</dbReference>
<feature type="domain" description="Carrier" evidence="1">
    <location>
        <begin position="5"/>
        <end position="83"/>
    </location>
</feature>
<protein>
    <submittedName>
        <fullName evidence="2">Acyl carrier protein</fullName>
    </submittedName>
</protein>
<keyword evidence="3" id="KW-1185">Reference proteome</keyword>
<dbReference type="SUPFAM" id="SSF47336">
    <property type="entry name" value="ACP-like"/>
    <property type="match status" value="1"/>
</dbReference>
<accession>A0ABW6R2D2</accession>